<dbReference type="GO" id="GO:0004497">
    <property type="term" value="F:monooxygenase activity"/>
    <property type="evidence" value="ECO:0007669"/>
    <property type="project" value="UniProtKB-KW"/>
</dbReference>
<dbReference type="Gene3D" id="3.50.50.60">
    <property type="entry name" value="FAD/NAD(P)-binding domain"/>
    <property type="match status" value="1"/>
</dbReference>
<organism evidence="4 5">
    <name type="scientific">Cryptosporangium aurantiacum</name>
    <dbReference type="NCBI Taxonomy" id="134849"/>
    <lineage>
        <taxon>Bacteria</taxon>
        <taxon>Bacillati</taxon>
        <taxon>Actinomycetota</taxon>
        <taxon>Actinomycetes</taxon>
        <taxon>Cryptosporangiales</taxon>
        <taxon>Cryptosporangiaceae</taxon>
        <taxon>Cryptosporangium</taxon>
    </lineage>
</organism>
<keyword evidence="2" id="KW-0503">Monooxygenase</keyword>
<feature type="domain" description="FAD-binding" evidence="3">
    <location>
        <begin position="2"/>
        <end position="160"/>
    </location>
</feature>
<dbReference type="PANTHER" id="PTHR13789">
    <property type="entry name" value="MONOOXYGENASE"/>
    <property type="match status" value="1"/>
</dbReference>
<dbReference type="Pfam" id="PF01494">
    <property type="entry name" value="FAD_binding_3"/>
    <property type="match status" value="1"/>
</dbReference>
<dbReference type="InterPro" id="IPR050493">
    <property type="entry name" value="FAD-dep_Monooxygenase_BioMet"/>
</dbReference>
<dbReference type="EMBL" id="FRCS01000006">
    <property type="protein sequence ID" value="SHN39298.1"/>
    <property type="molecule type" value="Genomic_DNA"/>
</dbReference>
<evidence type="ECO:0000256" key="2">
    <source>
        <dbReference type="ARBA" id="ARBA00023033"/>
    </source>
</evidence>
<dbReference type="PANTHER" id="PTHR13789:SF309">
    <property type="entry name" value="PUTATIVE (AFU_ORTHOLOGUE AFUA_6G14510)-RELATED"/>
    <property type="match status" value="1"/>
</dbReference>
<evidence type="ECO:0000256" key="1">
    <source>
        <dbReference type="ARBA" id="ARBA00023002"/>
    </source>
</evidence>
<keyword evidence="5" id="KW-1185">Reference proteome</keyword>
<keyword evidence="1" id="KW-0560">Oxidoreductase</keyword>
<name>A0A1M7R395_9ACTN</name>
<protein>
    <submittedName>
        <fullName evidence="4">Lycopene cyclase protein</fullName>
    </submittedName>
</protein>
<sequence length="275" mass="28293">MDVLVVGGGIGGLALAHGLLIDGHRVTVLERGDGPATGGAAVSIFSNGAAALAGLGVDVSDLGSEFEVLRTTSASGRPIMEVDLAPMRARTGFGVRAIARADLIGRLTDGLPAEVIRYGARVESARVDGPPAAVLTDGEAVRADVIVGADGYRSVVRRSVLGPPEAKPVGWDTWQGLTRILPGFAAGRIGRIVVGRAGMVGLLPAGEGRCQWWFDVRVGDLAPGTGVATQLRKYSPPTPSQFRSSWTGSGTRTSAATHTCCTRYPGAGAPARSRC</sequence>
<dbReference type="InterPro" id="IPR002938">
    <property type="entry name" value="FAD-bd"/>
</dbReference>
<dbReference type="RefSeq" id="WP_073259598.1">
    <property type="nucleotide sequence ID" value="NZ_FRCS01000006.1"/>
</dbReference>
<dbReference type="Proteomes" id="UP000184440">
    <property type="component" value="Unassembled WGS sequence"/>
</dbReference>
<evidence type="ECO:0000313" key="5">
    <source>
        <dbReference type="Proteomes" id="UP000184440"/>
    </source>
</evidence>
<dbReference type="PRINTS" id="PR00420">
    <property type="entry name" value="RNGMNOXGNASE"/>
</dbReference>
<reference evidence="4 5" key="1">
    <citation type="submission" date="2016-11" db="EMBL/GenBank/DDBJ databases">
        <authorList>
            <person name="Jaros S."/>
            <person name="Januszkiewicz K."/>
            <person name="Wedrychowicz H."/>
        </authorList>
    </citation>
    <scope>NUCLEOTIDE SEQUENCE [LARGE SCALE GENOMIC DNA]</scope>
    <source>
        <strain evidence="4 5">DSM 46144</strain>
    </source>
</reference>
<dbReference type="AlphaFoldDB" id="A0A1M7R395"/>
<dbReference type="SUPFAM" id="SSF51905">
    <property type="entry name" value="FAD/NAD(P)-binding domain"/>
    <property type="match status" value="1"/>
</dbReference>
<evidence type="ECO:0000313" key="4">
    <source>
        <dbReference type="EMBL" id="SHN39298.1"/>
    </source>
</evidence>
<dbReference type="InterPro" id="IPR036188">
    <property type="entry name" value="FAD/NAD-bd_sf"/>
</dbReference>
<evidence type="ECO:0000259" key="3">
    <source>
        <dbReference type="Pfam" id="PF01494"/>
    </source>
</evidence>
<gene>
    <name evidence="4" type="ORF">SAMN05443668_106245</name>
</gene>
<dbReference type="GO" id="GO:0071949">
    <property type="term" value="F:FAD binding"/>
    <property type="evidence" value="ECO:0007669"/>
    <property type="project" value="InterPro"/>
</dbReference>
<dbReference type="STRING" id="134849.SAMN05443668_106245"/>
<accession>A0A1M7R395</accession>
<proteinExistence type="predicted"/>
<dbReference type="OrthoDB" id="9782160at2"/>